<evidence type="ECO:0000256" key="1">
    <source>
        <dbReference type="ARBA" id="ARBA00006914"/>
    </source>
</evidence>
<dbReference type="InterPro" id="IPR003593">
    <property type="entry name" value="AAA+_ATPase"/>
</dbReference>
<evidence type="ECO:0000313" key="5">
    <source>
        <dbReference type="EMBL" id="RAP43341.1"/>
    </source>
</evidence>
<evidence type="ECO:0000313" key="6">
    <source>
        <dbReference type="Proteomes" id="UP000248659"/>
    </source>
</evidence>
<dbReference type="InterPro" id="IPR003959">
    <property type="entry name" value="ATPase_AAA_core"/>
</dbReference>
<protein>
    <submittedName>
        <fullName evidence="5">ATPase</fullName>
    </submittedName>
</protein>
<dbReference type="InterPro" id="IPR027417">
    <property type="entry name" value="P-loop_NTPase"/>
</dbReference>
<dbReference type="Pfam" id="PF00004">
    <property type="entry name" value="AAA"/>
    <property type="match status" value="1"/>
</dbReference>
<dbReference type="Gene3D" id="1.10.8.60">
    <property type="match status" value="1"/>
</dbReference>
<organism evidence="5 6">
    <name type="scientific">Rhodovulum viride</name>
    <dbReference type="NCBI Taxonomy" id="1231134"/>
    <lineage>
        <taxon>Bacteria</taxon>
        <taxon>Pseudomonadati</taxon>
        <taxon>Pseudomonadota</taxon>
        <taxon>Alphaproteobacteria</taxon>
        <taxon>Rhodobacterales</taxon>
        <taxon>Paracoccaceae</taxon>
        <taxon>Rhodovulum</taxon>
    </lineage>
</organism>
<reference evidence="5 6" key="1">
    <citation type="submission" date="2017-01" db="EMBL/GenBank/DDBJ databases">
        <title>Genome sequence of Rhodovulum viride JA756.</title>
        <authorList>
            <person name="Lakshmi K.V."/>
            <person name="Tushar L.D."/>
            <person name="Sasikala C."/>
            <person name="Venkataramana C."/>
        </authorList>
    </citation>
    <scope>NUCLEOTIDE SEQUENCE [LARGE SCALE GENOMIC DNA]</scope>
    <source>
        <strain evidence="5 6">JA756</strain>
    </source>
</reference>
<evidence type="ECO:0000256" key="3">
    <source>
        <dbReference type="ARBA" id="ARBA00022840"/>
    </source>
</evidence>
<keyword evidence="2" id="KW-0547">Nucleotide-binding</keyword>
<keyword evidence="3" id="KW-0067">ATP-binding</keyword>
<evidence type="ECO:0000256" key="2">
    <source>
        <dbReference type="ARBA" id="ARBA00022741"/>
    </source>
</evidence>
<dbReference type="RefSeq" id="WP_112314569.1">
    <property type="nucleotide sequence ID" value="NZ_MUAV01000001.1"/>
</dbReference>
<proteinExistence type="inferred from homology"/>
<dbReference type="SMART" id="SM00382">
    <property type="entry name" value="AAA"/>
    <property type="match status" value="1"/>
</dbReference>
<sequence>MTERPPVLAPGADPHAEALKAELGWLADTVTARLTHFFEGSATPFALPDPPALPGDSALARLIDGAGLDAPARLVLALALAPHLAPAALDPFFVKNSAIDRVFSEFGAARGEAQAGGPGFAPSAVTALFLLGGADAAARISAMALFAPDHPLRAAAGLTVGAVADPGGATLLSGPLTLPPHRVLTLCAGHPPRPDYAPGFPAKRLTTRLDWDELILPQGVKHSIEHLVAWYTHRALIREEWGLARRVGAGFKALFYGPAGTGKTLTAAMLGKRTGLDVYRIDLSMVVSKYIGETEKNLAQVFDMAEMNDWILFFDEADALFGTRGQGGSANDRYANQEVAYLLQRIEDCPGLVILATNLRNNIDDAFFRRFQTVVGFPRPDAGLRRALWASILERVPLAPDVDLDALAQGHELAGGSITNVVHHATISALRRGAETVSAHDLAQAISTEMRKEGRTA</sequence>
<dbReference type="Proteomes" id="UP000248659">
    <property type="component" value="Unassembled WGS sequence"/>
</dbReference>
<accession>A0ABX9DPN5</accession>
<feature type="domain" description="AAA+ ATPase" evidence="4">
    <location>
        <begin position="249"/>
        <end position="381"/>
    </location>
</feature>
<dbReference type="SUPFAM" id="SSF52540">
    <property type="entry name" value="P-loop containing nucleoside triphosphate hydrolases"/>
    <property type="match status" value="1"/>
</dbReference>
<gene>
    <name evidence="5" type="ORF">BYZ73_01120</name>
</gene>
<comment type="caution">
    <text evidence="5">The sequence shown here is derived from an EMBL/GenBank/DDBJ whole genome shotgun (WGS) entry which is preliminary data.</text>
</comment>
<dbReference type="CDD" id="cd19481">
    <property type="entry name" value="RecA-like_protease"/>
    <property type="match status" value="1"/>
</dbReference>
<keyword evidence="6" id="KW-1185">Reference proteome</keyword>
<dbReference type="EMBL" id="MUAV01000001">
    <property type="protein sequence ID" value="RAP43341.1"/>
    <property type="molecule type" value="Genomic_DNA"/>
</dbReference>
<comment type="similarity">
    <text evidence="1">Belongs to the AAA ATPase family.</text>
</comment>
<dbReference type="Gene3D" id="3.40.50.300">
    <property type="entry name" value="P-loop containing nucleotide triphosphate hydrolases"/>
    <property type="match status" value="1"/>
</dbReference>
<evidence type="ECO:0000259" key="4">
    <source>
        <dbReference type="SMART" id="SM00382"/>
    </source>
</evidence>
<dbReference type="InterPro" id="IPR050221">
    <property type="entry name" value="26S_Proteasome_ATPase"/>
</dbReference>
<name>A0ABX9DPN5_9RHOB</name>
<dbReference type="PANTHER" id="PTHR23073">
    <property type="entry name" value="26S PROTEASOME REGULATORY SUBUNIT"/>
    <property type="match status" value="1"/>
</dbReference>